<evidence type="ECO:0000256" key="1">
    <source>
        <dbReference type="ARBA" id="ARBA00023015"/>
    </source>
</evidence>
<dbReference type="EMBL" id="FMWK01000002">
    <property type="protein sequence ID" value="SCZ76851.1"/>
    <property type="molecule type" value="Genomic_DNA"/>
</dbReference>
<keyword evidence="2" id="KW-0238">DNA-binding</keyword>
<evidence type="ECO:0000256" key="2">
    <source>
        <dbReference type="ARBA" id="ARBA00023125"/>
    </source>
</evidence>
<accession>A0A1G5RTT1</accession>
<dbReference type="CDD" id="cd19974">
    <property type="entry name" value="PBP1_LacI-like"/>
    <property type="match status" value="1"/>
</dbReference>
<keyword evidence="3" id="KW-0804">Transcription</keyword>
<dbReference type="CDD" id="cd01392">
    <property type="entry name" value="HTH_LacI"/>
    <property type="match status" value="1"/>
</dbReference>
<dbReference type="GO" id="GO:0000976">
    <property type="term" value="F:transcription cis-regulatory region binding"/>
    <property type="evidence" value="ECO:0007669"/>
    <property type="project" value="TreeGrafter"/>
</dbReference>
<reference evidence="5 6" key="1">
    <citation type="submission" date="2016-10" db="EMBL/GenBank/DDBJ databases">
        <authorList>
            <person name="de Groot N.N."/>
        </authorList>
    </citation>
    <scope>NUCLEOTIDE SEQUENCE [LARGE SCALE GENOMIC DNA]</scope>
    <source>
        <strain evidence="5 6">DSM 10317</strain>
    </source>
</reference>
<proteinExistence type="predicted"/>
<dbReference type="SUPFAM" id="SSF53822">
    <property type="entry name" value="Periplasmic binding protein-like I"/>
    <property type="match status" value="1"/>
</dbReference>
<dbReference type="Pfam" id="PF13377">
    <property type="entry name" value="Peripla_BP_3"/>
    <property type="match status" value="1"/>
</dbReference>
<sequence length="342" mass="38451">MAKSVKLSDIAGQLGVSAVTVSKALSGQKGVSDEMREKIVKLANELGYKQPSANKQSSVASKSYNIAVLIHERYLDKYDSFYLRLYQSIAANAATVGSFTLMEVISYEAEKNCSMPLVVQENKADGIIVLGKYSKNYIKELNGYFGQLPYVYLDNSDVSIDVDCVISDSFYGAYYLTNYLFEMGHTQIGFMGNIMGTSSITDRYLGFLKSMMEHEQKLIDEWIIDDRKMDTGIMYSSEELKLPRVLPTAFVCNCDLAASTLIRRLEDDGYKVPEDFSVVGYDNFLYPGLCDVPLTTYEVDIQEMARESIQILTKKLSGEEYKKGTHIIEGRIVIRDSVKKIK</sequence>
<dbReference type="GO" id="GO:0003700">
    <property type="term" value="F:DNA-binding transcription factor activity"/>
    <property type="evidence" value="ECO:0007669"/>
    <property type="project" value="TreeGrafter"/>
</dbReference>
<dbReference type="InterPro" id="IPR010982">
    <property type="entry name" value="Lambda_DNA-bd_dom_sf"/>
</dbReference>
<dbReference type="Proteomes" id="UP000199428">
    <property type="component" value="Unassembled WGS sequence"/>
</dbReference>
<evidence type="ECO:0000256" key="3">
    <source>
        <dbReference type="ARBA" id="ARBA00023163"/>
    </source>
</evidence>
<dbReference type="RefSeq" id="WP_090160937.1">
    <property type="nucleotide sequence ID" value="NZ_FMWK01000002.1"/>
</dbReference>
<dbReference type="SMART" id="SM00354">
    <property type="entry name" value="HTH_LACI"/>
    <property type="match status" value="1"/>
</dbReference>
<dbReference type="Gene3D" id="1.10.260.40">
    <property type="entry name" value="lambda repressor-like DNA-binding domains"/>
    <property type="match status" value="1"/>
</dbReference>
<dbReference type="SUPFAM" id="SSF47413">
    <property type="entry name" value="lambda repressor-like DNA-binding domains"/>
    <property type="match status" value="1"/>
</dbReference>
<evidence type="ECO:0000313" key="6">
    <source>
        <dbReference type="Proteomes" id="UP000199428"/>
    </source>
</evidence>
<keyword evidence="1" id="KW-0805">Transcription regulation</keyword>
<organism evidence="5 6">
    <name type="scientific">Pseudobutyrivibrio xylanivorans</name>
    <dbReference type="NCBI Taxonomy" id="185007"/>
    <lineage>
        <taxon>Bacteria</taxon>
        <taxon>Bacillati</taxon>
        <taxon>Bacillota</taxon>
        <taxon>Clostridia</taxon>
        <taxon>Lachnospirales</taxon>
        <taxon>Lachnospiraceae</taxon>
        <taxon>Pseudobutyrivibrio</taxon>
    </lineage>
</organism>
<gene>
    <name evidence="5" type="ORF">SAMN02910350_00481</name>
</gene>
<name>A0A1G5RTT1_PSEXY</name>
<dbReference type="InterPro" id="IPR000843">
    <property type="entry name" value="HTH_LacI"/>
</dbReference>
<dbReference type="InterPro" id="IPR046335">
    <property type="entry name" value="LacI/GalR-like_sensor"/>
</dbReference>
<feature type="domain" description="HTH lacI-type" evidence="4">
    <location>
        <begin position="5"/>
        <end position="60"/>
    </location>
</feature>
<dbReference type="AlphaFoldDB" id="A0A1G5RTT1"/>
<evidence type="ECO:0000259" key="4">
    <source>
        <dbReference type="PROSITE" id="PS50932"/>
    </source>
</evidence>
<dbReference type="Pfam" id="PF00356">
    <property type="entry name" value="LacI"/>
    <property type="match status" value="1"/>
</dbReference>
<dbReference type="Gene3D" id="3.40.50.2300">
    <property type="match status" value="2"/>
</dbReference>
<protein>
    <submittedName>
        <fullName evidence="5">LacI family transcriptional regulator</fullName>
    </submittedName>
</protein>
<dbReference type="PANTHER" id="PTHR30146:SF109">
    <property type="entry name" value="HTH-TYPE TRANSCRIPTIONAL REGULATOR GALS"/>
    <property type="match status" value="1"/>
</dbReference>
<dbReference type="PROSITE" id="PS50932">
    <property type="entry name" value="HTH_LACI_2"/>
    <property type="match status" value="1"/>
</dbReference>
<dbReference type="PANTHER" id="PTHR30146">
    <property type="entry name" value="LACI-RELATED TRANSCRIPTIONAL REPRESSOR"/>
    <property type="match status" value="1"/>
</dbReference>
<evidence type="ECO:0000313" key="5">
    <source>
        <dbReference type="EMBL" id="SCZ76851.1"/>
    </source>
</evidence>
<dbReference type="InterPro" id="IPR028082">
    <property type="entry name" value="Peripla_BP_I"/>
</dbReference>